<accession>A0ABQ0MFG8</accession>
<dbReference type="Pfam" id="PF13193">
    <property type="entry name" value="AMP-binding_C"/>
    <property type="match status" value="1"/>
</dbReference>
<gene>
    <name evidence="8" type="ORF">GPEL0_01f0921</name>
</gene>
<evidence type="ECO:0000313" key="8">
    <source>
        <dbReference type="EMBL" id="GAW65843.1"/>
    </source>
</evidence>
<feature type="domain" description="AMP-binding enzyme C-terminal" evidence="7">
    <location>
        <begin position="479"/>
        <end position="557"/>
    </location>
</feature>
<sequence length="580" mass="64234">MQYNAVNGVYITRHVVINDGNLVGANIVSILSSSMLTLPINWTELIMNYNIASCCTKAQCQRGLSKKNAMRWIDPHGTRTDYTFGDLEMQSNKFANVLTDLGIVAGDVFFTFLPKMPEQFFAFLGTLKTQAVCGTLFYNFGEDALLDRLGDSGAVGIVTRKSLYKKVARIRDQLPALKYIILVDGEDDPLNGVISYVRIMAEAAFEFEVQPTAPGTPSVLHYTSGSTGKPKGVLHRHGSLTSQVATAQGVLGLKEDDIYWCTADQGWVTGTSYGIIGPWSLGVTQVHYGGGYDAQTWMNLIAQEKITVWYSAPTALRMLMREEESIFTSANLSCLRDIYSVGEPLNPEVISWSRRVLKHDIFDTWFQTETGAIMISNRPGLEIRPGSMGKPFEGIEPAILADDGTPLPEGEQGNLCLKAGWPSMFVTYLNNESAYKSKIKDGWYYTGDTARKDSDGYYWFMGRSDDVINTAGHLISPFEVESALLEVEEVAESGVIGAPDDLLFEKIVAFIQLHERYQPTKDIEIKIRLHVSNKASSIATPQELIFCDSIPKNKSGKIMRRVLKARYMGTDAGDTSTLEI</sequence>
<dbReference type="PROSITE" id="PS00455">
    <property type="entry name" value="AMP_BINDING"/>
    <property type="match status" value="1"/>
</dbReference>
<comment type="caution">
    <text evidence="8">The sequence shown here is derived from an EMBL/GenBank/DDBJ whole genome shotgun (WGS) entry which is preliminary data.</text>
</comment>
<evidence type="ECO:0000259" key="6">
    <source>
        <dbReference type="Pfam" id="PF00501"/>
    </source>
</evidence>
<dbReference type="InterPro" id="IPR000873">
    <property type="entry name" value="AMP-dep_synth/lig_dom"/>
</dbReference>
<keyword evidence="2" id="KW-0436">Ligase</keyword>
<reference evidence="9" key="2">
    <citation type="submission" date="2017-05" db="EMBL/GenBank/DDBJ databases">
        <title>Draft genome sequence of Geobacter pelophilus, a iron(III)-reducing bacteria.</title>
        <authorList>
            <person name="Aoyagi T."/>
            <person name="Koike H."/>
            <person name="Morita T."/>
            <person name="Sato Y."/>
            <person name="Habe H."/>
            <person name="Hori T."/>
        </authorList>
    </citation>
    <scope>NUCLEOTIDE SEQUENCE [LARGE SCALE GENOMIC DNA]</scope>
    <source>
        <strain evidence="9">Drf2</strain>
    </source>
</reference>
<dbReference type="InterPro" id="IPR020845">
    <property type="entry name" value="AMP-binding_CS"/>
</dbReference>
<evidence type="ECO:0000256" key="3">
    <source>
        <dbReference type="ARBA" id="ARBA00022741"/>
    </source>
</evidence>
<keyword evidence="9" id="KW-1185">Reference proteome</keyword>
<name>A0ABQ0MFG8_9BACT</name>
<keyword evidence="5" id="KW-0007">Acetylation</keyword>
<evidence type="ECO:0000313" key="9">
    <source>
        <dbReference type="Proteomes" id="UP000194153"/>
    </source>
</evidence>
<dbReference type="EC" id="6.2.1.1" evidence="1"/>
<feature type="domain" description="AMP-dependent synthetase/ligase" evidence="6">
    <location>
        <begin position="66"/>
        <end position="419"/>
    </location>
</feature>
<dbReference type="InterPro" id="IPR042099">
    <property type="entry name" value="ANL_N_sf"/>
</dbReference>
<dbReference type="Gene3D" id="3.40.50.12780">
    <property type="entry name" value="N-terminal domain of ligase-like"/>
    <property type="match status" value="1"/>
</dbReference>
<evidence type="ECO:0000256" key="2">
    <source>
        <dbReference type="ARBA" id="ARBA00022598"/>
    </source>
</evidence>
<dbReference type="PANTHER" id="PTHR24095:SF14">
    <property type="entry name" value="ACETYL-COENZYME A SYNTHETASE 1"/>
    <property type="match status" value="1"/>
</dbReference>
<dbReference type="SUPFAM" id="SSF56801">
    <property type="entry name" value="Acetyl-CoA synthetase-like"/>
    <property type="match status" value="1"/>
</dbReference>
<dbReference type="InterPro" id="IPR045851">
    <property type="entry name" value="AMP-bd_C_sf"/>
</dbReference>
<keyword evidence="3" id="KW-0547">Nucleotide-binding</keyword>
<evidence type="ECO:0000256" key="1">
    <source>
        <dbReference type="ARBA" id="ARBA00013275"/>
    </source>
</evidence>
<evidence type="ECO:0000256" key="4">
    <source>
        <dbReference type="ARBA" id="ARBA00022840"/>
    </source>
</evidence>
<keyword evidence="4" id="KW-0067">ATP-binding</keyword>
<dbReference type="InterPro" id="IPR025110">
    <property type="entry name" value="AMP-bd_C"/>
</dbReference>
<organism evidence="8 9">
    <name type="scientific">Geoanaerobacter pelophilus</name>
    <dbReference type="NCBI Taxonomy" id="60036"/>
    <lineage>
        <taxon>Bacteria</taxon>
        <taxon>Pseudomonadati</taxon>
        <taxon>Thermodesulfobacteriota</taxon>
        <taxon>Desulfuromonadia</taxon>
        <taxon>Geobacterales</taxon>
        <taxon>Geobacteraceae</taxon>
        <taxon>Geoanaerobacter</taxon>
    </lineage>
</organism>
<protein>
    <recommendedName>
        <fullName evidence="1">acetate--CoA ligase</fullName>
        <ecNumber evidence="1">6.2.1.1</ecNumber>
    </recommendedName>
</protein>
<reference evidence="8 9" key="1">
    <citation type="submission" date="2017-04" db="EMBL/GenBank/DDBJ databases">
        <authorList>
            <consortium name="Geobacter pelophilus Genome Sequencing"/>
            <person name="Aoyagi T."/>
            <person name="Koike H."/>
            <person name="Hori T."/>
        </authorList>
    </citation>
    <scope>NUCLEOTIDE SEQUENCE [LARGE SCALE GENOMIC DNA]</scope>
    <source>
        <strain evidence="8 9">Drf2</strain>
    </source>
</reference>
<proteinExistence type="predicted"/>
<evidence type="ECO:0000256" key="5">
    <source>
        <dbReference type="ARBA" id="ARBA00022990"/>
    </source>
</evidence>
<dbReference type="Proteomes" id="UP000194153">
    <property type="component" value="Unassembled WGS sequence"/>
</dbReference>
<dbReference type="Gene3D" id="3.30.300.30">
    <property type="match status" value="1"/>
</dbReference>
<evidence type="ECO:0000259" key="7">
    <source>
        <dbReference type="Pfam" id="PF13193"/>
    </source>
</evidence>
<dbReference type="PANTHER" id="PTHR24095">
    <property type="entry name" value="ACETYL-COENZYME A SYNTHETASE"/>
    <property type="match status" value="1"/>
</dbReference>
<dbReference type="Pfam" id="PF00501">
    <property type="entry name" value="AMP-binding"/>
    <property type="match status" value="1"/>
</dbReference>
<dbReference type="EMBL" id="BDQG01000001">
    <property type="protein sequence ID" value="GAW65843.1"/>
    <property type="molecule type" value="Genomic_DNA"/>
</dbReference>